<reference evidence="1 2" key="1">
    <citation type="submission" date="2016-04" db="EMBL/GenBank/DDBJ databases">
        <title>A degradative enzymes factory behind the ericoid mycorrhizal symbiosis.</title>
        <authorList>
            <consortium name="DOE Joint Genome Institute"/>
            <person name="Martino E."/>
            <person name="Morin E."/>
            <person name="Grelet G."/>
            <person name="Kuo A."/>
            <person name="Kohler A."/>
            <person name="Daghino S."/>
            <person name="Barry K."/>
            <person name="Choi C."/>
            <person name="Cichocki N."/>
            <person name="Clum A."/>
            <person name="Copeland A."/>
            <person name="Hainaut M."/>
            <person name="Haridas S."/>
            <person name="Labutti K."/>
            <person name="Lindquist E."/>
            <person name="Lipzen A."/>
            <person name="Khouja H.-R."/>
            <person name="Murat C."/>
            <person name="Ohm R."/>
            <person name="Olson A."/>
            <person name="Spatafora J."/>
            <person name="Veneault-Fourrey C."/>
            <person name="Henrissat B."/>
            <person name="Grigoriev I."/>
            <person name="Martin F."/>
            <person name="Perotto S."/>
        </authorList>
    </citation>
    <scope>NUCLEOTIDE SEQUENCE [LARGE SCALE GENOMIC DNA]</scope>
    <source>
        <strain evidence="1 2">F</strain>
    </source>
</reference>
<dbReference type="AlphaFoldDB" id="A0A2J6RSM7"/>
<protein>
    <submittedName>
        <fullName evidence="1">Uncharacterized protein</fullName>
    </submittedName>
</protein>
<evidence type="ECO:0000313" key="2">
    <source>
        <dbReference type="Proteomes" id="UP000235786"/>
    </source>
</evidence>
<proteinExistence type="predicted"/>
<gene>
    <name evidence="1" type="ORF">L207DRAFT_511315</name>
</gene>
<organism evidence="1 2">
    <name type="scientific">Hyaloscypha variabilis (strain UAMH 11265 / GT02V1 / F)</name>
    <name type="common">Meliniomyces variabilis</name>
    <dbReference type="NCBI Taxonomy" id="1149755"/>
    <lineage>
        <taxon>Eukaryota</taxon>
        <taxon>Fungi</taxon>
        <taxon>Dikarya</taxon>
        <taxon>Ascomycota</taxon>
        <taxon>Pezizomycotina</taxon>
        <taxon>Leotiomycetes</taxon>
        <taxon>Helotiales</taxon>
        <taxon>Hyaloscyphaceae</taxon>
        <taxon>Hyaloscypha</taxon>
        <taxon>Hyaloscypha variabilis</taxon>
    </lineage>
</organism>
<evidence type="ECO:0000313" key="1">
    <source>
        <dbReference type="EMBL" id="PMD41463.1"/>
    </source>
</evidence>
<name>A0A2J6RSM7_HYAVF</name>
<dbReference type="EMBL" id="KZ613944">
    <property type="protein sequence ID" value="PMD41463.1"/>
    <property type="molecule type" value="Genomic_DNA"/>
</dbReference>
<sequence>MRGSEVAQERVQVRSAEDPQAASVVIGSCPATMGAGLPCHFAVPDSRLRGAT</sequence>
<accession>A0A2J6RSM7</accession>
<keyword evidence="2" id="KW-1185">Reference proteome</keyword>
<dbReference type="Proteomes" id="UP000235786">
    <property type="component" value="Unassembled WGS sequence"/>
</dbReference>
<dbReference type="PROSITE" id="PS51257">
    <property type="entry name" value="PROKAR_LIPOPROTEIN"/>
    <property type="match status" value="1"/>
</dbReference>